<dbReference type="SUPFAM" id="SSF57756">
    <property type="entry name" value="Retrovirus zinc finger-like domains"/>
    <property type="match status" value="1"/>
</dbReference>
<dbReference type="SMART" id="SM00343">
    <property type="entry name" value="ZnF_C2HC"/>
    <property type="match status" value="1"/>
</dbReference>
<feature type="region of interest" description="Disordered" evidence="7">
    <location>
        <begin position="834"/>
        <end position="920"/>
    </location>
</feature>
<feature type="compositionally biased region" description="Basic and acidic residues" evidence="7">
    <location>
        <begin position="887"/>
        <end position="907"/>
    </location>
</feature>
<feature type="region of interest" description="Disordered" evidence="7">
    <location>
        <begin position="1128"/>
        <end position="1340"/>
    </location>
</feature>
<dbReference type="GO" id="GO:0005634">
    <property type="term" value="C:nucleus"/>
    <property type="evidence" value="ECO:0007669"/>
    <property type="project" value="UniProtKB-SubCell"/>
</dbReference>
<name>A0A836EYE4_9HYME</name>
<feature type="compositionally biased region" description="Basic and acidic residues" evidence="7">
    <location>
        <begin position="554"/>
        <end position="574"/>
    </location>
</feature>
<feature type="domain" description="CCHC-type" evidence="10">
    <location>
        <begin position="152"/>
        <end position="167"/>
    </location>
</feature>
<gene>
    <name evidence="13" type="primary">Rbbp6</name>
    <name evidence="13" type="ORF">G6Z75_0002532</name>
</gene>
<dbReference type="SMART" id="SM00184">
    <property type="entry name" value="RING"/>
    <property type="match status" value="1"/>
</dbReference>
<dbReference type="Gene3D" id="3.30.40.10">
    <property type="entry name" value="Zinc/RING finger domain, C3HC4 (zinc finger)"/>
    <property type="match status" value="1"/>
</dbReference>
<evidence type="ECO:0000313" key="13">
    <source>
        <dbReference type="EMBL" id="KAG5316672.1"/>
    </source>
</evidence>
<dbReference type="Gene3D" id="4.10.60.10">
    <property type="entry name" value="Zinc finger, CCHC-type"/>
    <property type="match status" value="1"/>
</dbReference>
<feature type="compositionally biased region" description="Pro residues" evidence="7">
    <location>
        <begin position="584"/>
        <end position="616"/>
    </location>
</feature>
<feature type="compositionally biased region" description="Low complexity" evidence="7">
    <location>
        <begin position="1936"/>
        <end position="1953"/>
    </location>
</feature>
<dbReference type="GO" id="GO:0006397">
    <property type="term" value="P:mRNA processing"/>
    <property type="evidence" value="ECO:0007669"/>
    <property type="project" value="InterPro"/>
</dbReference>
<dbReference type="InterPro" id="IPR001841">
    <property type="entry name" value="Znf_RING"/>
</dbReference>
<dbReference type="PANTHER" id="PTHR15439">
    <property type="entry name" value="RETINOBLASTOMA-BINDING PROTEIN 6"/>
    <property type="match status" value="1"/>
</dbReference>
<feature type="compositionally biased region" description="Basic residues" evidence="7">
    <location>
        <begin position="1269"/>
        <end position="1279"/>
    </location>
</feature>
<organism evidence="13 14">
    <name type="scientific">Acromyrmex insinuator</name>
    <dbReference type="NCBI Taxonomy" id="230686"/>
    <lineage>
        <taxon>Eukaryota</taxon>
        <taxon>Metazoa</taxon>
        <taxon>Ecdysozoa</taxon>
        <taxon>Arthropoda</taxon>
        <taxon>Hexapoda</taxon>
        <taxon>Insecta</taxon>
        <taxon>Pterygota</taxon>
        <taxon>Neoptera</taxon>
        <taxon>Endopterygota</taxon>
        <taxon>Hymenoptera</taxon>
        <taxon>Apocrita</taxon>
        <taxon>Aculeata</taxon>
        <taxon>Formicoidea</taxon>
        <taxon>Formicidae</taxon>
        <taxon>Myrmicinae</taxon>
        <taxon>Acromyrmex</taxon>
    </lineage>
</organism>
<feature type="compositionally biased region" description="Polar residues" evidence="7">
    <location>
        <begin position="373"/>
        <end position="415"/>
    </location>
</feature>
<feature type="non-terminal residue" evidence="13">
    <location>
        <position position="1"/>
    </location>
</feature>
<dbReference type="InterPro" id="IPR003613">
    <property type="entry name" value="Ubox_domain"/>
</dbReference>
<feature type="region of interest" description="Disordered" evidence="7">
    <location>
        <begin position="1440"/>
        <end position="1512"/>
    </location>
</feature>
<feature type="compositionally biased region" description="Basic and acidic residues" evidence="7">
    <location>
        <begin position="1296"/>
        <end position="1308"/>
    </location>
</feature>
<dbReference type="Pfam" id="PF00098">
    <property type="entry name" value="zf-CCHC"/>
    <property type="match status" value="1"/>
</dbReference>
<feature type="compositionally biased region" description="Basic and acidic residues" evidence="7">
    <location>
        <begin position="1781"/>
        <end position="1798"/>
    </location>
</feature>
<feature type="compositionally biased region" description="Basic and acidic residues" evidence="7">
    <location>
        <begin position="1593"/>
        <end position="1603"/>
    </location>
</feature>
<feature type="compositionally biased region" description="Acidic residues" evidence="7">
    <location>
        <begin position="1486"/>
        <end position="1495"/>
    </location>
</feature>
<feature type="compositionally biased region" description="Low complexity" evidence="7">
    <location>
        <begin position="635"/>
        <end position="652"/>
    </location>
</feature>
<dbReference type="PANTHER" id="PTHR15439:SF0">
    <property type="entry name" value="CELL DIVISION CYCLE AND APOPTOSIS REGULATOR PROTEIN 1-RELATED"/>
    <property type="match status" value="1"/>
</dbReference>
<dbReference type="GO" id="GO:0016874">
    <property type="term" value="F:ligase activity"/>
    <property type="evidence" value="ECO:0007669"/>
    <property type="project" value="UniProtKB-KW"/>
</dbReference>
<dbReference type="GO" id="GO:0016567">
    <property type="term" value="P:protein ubiquitination"/>
    <property type="evidence" value="ECO:0007669"/>
    <property type="project" value="InterPro"/>
</dbReference>
<evidence type="ECO:0000313" key="14">
    <source>
        <dbReference type="Proteomes" id="UP000667349"/>
    </source>
</evidence>
<dbReference type="PROSITE" id="PS50158">
    <property type="entry name" value="ZF_CCHC"/>
    <property type="match status" value="1"/>
</dbReference>
<feature type="compositionally biased region" description="Basic and acidic residues" evidence="7">
    <location>
        <begin position="1685"/>
        <end position="1760"/>
    </location>
</feature>
<dbReference type="GO" id="GO:0006511">
    <property type="term" value="P:ubiquitin-dependent protein catabolic process"/>
    <property type="evidence" value="ECO:0007669"/>
    <property type="project" value="TreeGrafter"/>
</dbReference>
<feature type="compositionally biased region" description="Low complexity" evidence="7">
    <location>
        <begin position="1983"/>
        <end position="1993"/>
    </location>
</feature>
<keyword evidence="5" id="KW-0539">Nucleus</keyword>
<dbReference type="Pfam" id="PF13923">
    <property type="entry name" value="zf-C3HC4_2"/>
    <property type="match status" value="1"/>
</dbReference>
<evidence type="ECO:0000256" key="5">
    <source>
        <dbReference type="ARBA" id="ARBA00023242"/>
    </source>
</evidence>
<keyword evidence="4" id="KW-0862">Zinc</keyword>
<feature type="non-terminal residue" evidence="13">
    <location>
        <position position="2023"/>
    </location>
</feature>
<keyword evidence="2" id="KW-0479">Metal-binding</keyword>
<evidence type="ECO:0000256" key="6">
    <source>
        <dbReference type="PROSITE-ProRule" id="PRU00047"/>
    </source>
</evidence>
<dbReference type="Proteomes" id="UP000667349">
    <property type="component" value="Unassembled WGS sequence"/>
</dbReference>
<keyword evidence="8" id="KW-1133">Transmembrane helix</keyword>
<comment type="caution">
    <text evidence="13">The sequence shown here is derived from an EMBL/GenBank/DDBJ whole genome shotgun (WGS) entry which is preliminary data.</text>
</comment>
<evidence type="ECO:0000256" key="2">
    <source>
        <dbReference type="ARBA" id="ARBA00022723"/>
    </source>
</evidence>
<dbReference type="Gene3D" id="3.10.20.90">
    <property type="entry name" value="Phosphatidylinositol 3-kinase Catalytic Subunit, Chain A, domain 1"/>
    <property type="match status" value="1"/>
</dbReference>
<feature type="region of interest" description="Disordered" evidence="7">
    <location>
        <begin position="315"/>
        <end position="334"/>
    </location>
</feature>
<dbReference type="GO" id="GO:0008270">
    <property type="term" value="F:zinc ion binding"/>
    <property type="evidence" value="ECO:0007669"/>
    <property type="project" value="UniProtKB-KW"/>
</dbReference>
<feature type="compositionally biased region" description="Basic and acidic residues" evidence="7">
    <location>
        <begin position="1240"/>
        <end position="1268"/>
    </location>
</feature>
<feature type="region of interest" description="Disordered" evidence="7">
    <location>
        <begin position="349"/>
        <end position="699"/>
    </location>
</feature>
<feature type="compositionally biased region" description="Basic and acidic residues" evidence="7">
    <location>
        <begin position="1062"/>
        <end position="1113"/>
    </location>
</feature>
<protein>
    <submittedName>
        <fullName evidence="13">RBBP6 ligase</fullName>
    </submittedName>
</protein>
<evidence type="ECO:0000256" key="1">
    <source>
        <dbReference type="ARBA" id="ARBA00004123"/>
    </source>
</evidence>
<feature type="compositionally biased region" description="Basic and acidic residues" evidence="7">
    <location>
        <begin position="1503"/>
        <end position="1512"/>
    </location>
</feature>
<dbReference type="PROSITE" id="PS51282">
    <property type="entry name" value="DWNN"/>
    <property type="match status" value="1"/>
</dbReference>
<feature type="region of interest" description="Disordered" evidence="7">
    <location>
        <begin position="713"/>
        <end position="784"/>
    </location>
</feature>
<feature type="compositionally biased region" description="Basic and acidic residues" evidence="7">
    <location>
        <begin position="834"/>
        <end position="847"/>
    </location>
</feature>
<dbReference type="PROSITE" id="PS50089">
    <property type="entry name" value="ZF_RING_2"/>
    <property type="match status" value="1"/>
</dbReference>
<reference evidence="13" key="1">
    <citation type="submission" date="2020-02" db="EMBL/GenBank/DDBJ databases">
        <title>Relaxed selection underlies rapid genomic changes in the transitions from sociality to social parasitism in ants.</title>
        <authorList>
            <person name="Bi X."/>
        </authorList>
    </citation>
    <scope>NUCLEOTIDE SEQUENCE</scope>
    <source>
        <strain evidence="13">BGI-DK2013a</strain>
        <tissue evidence="13">Whole body</tissue>
    </source>
</reference>
<keyword evidence="8" id="KW-0472">Membrane</keyword>
<keyword evidence="13" id="KW-0436">Ligase</keyword>
<dbReference type="InterPro" id="IPR014891">
    <property type="entry name" value="DWNN_domain"/>
</dbReference>
<evidence type="ECO:0000256" key="8">
    <source>
        <dbReference type="SAM" id="Phobius"/>
    </source>
</evidence>
<feature type="domain" description="U-box" evidence="12">
    <location>
        <begin position="239"/>
        <end position="316"/>
    </location>
</feature>
<evidence type="ECO:0000259" key="11">
    <source>
        <dbReference type="PROSITE" id="PS51282"/>
    </source>
</evidence>
<dbReference type="CDD" id="cd16620">
    <property type="entry name" value="vRING-HC-C4C4_RBBP6"/>
    <property type="match status" value="1"/>
</dbReference>
<feature type="compositionally biased region" description="Basic and acidic residues" evidence="7">
    <location>
        <begin position="859"/>
        <end position="877"/>
    </location>
</feature>
<keyword evidence="14" id="KW-1185">Reference proteome</keyword>
<keyword evidence="3 6" id="KW-0863">Zinc-finger</keyword>
<feature type="domain" description="RING-type" evidence="9">
    <location>
        <begin position="246"/>
        <end position="287"/>
    </location>
</feature>
<feature type="region of interest" description="Disordered" evidence="7">
    <location>
        <begin position="1372"/>
        <end position="1413"/>
    </location>
</feature>
<dbReference type="EMBL" id="JAANHZ010000034">
    <property type="protein sequence ID" value="KAG5316672.1"/>
    <property type="molecule type" value="Genomic_DNA"/>
</dbReference>
<feature type="compositionally biased region" description="Basic residues" evidence="7">
    <location>
        <begin position="2000"/>
        <end position="2023"/>
    </location>
</feature>
<feature type="region of interest" description="Disordered" evidence="7">
    <location>
        <begin position="1593"/>
        <end position="2023"/>
    </location>
</feature>
<feature type="compositionally biased region" description="Basic and acidic residues" evidence="7">
    <location>
        <begin position="1826"/>
        <end position="1850"/>
    </location>
</feature>
<feature type="compositionally biased region" description="Low complexity" evidence="7">
    <location>
        <begin position="745"/>
        <end position="759"/>
    </location>
</feature>
<dbReference type="InterPro" id="IPR001878">
    <property type="entry name" value="Znf_CCHC"/>
</dbReference>
<feature type="compositionally biased region" description="Basic residues" evidence="7">
    <location>
        <begin position="1799"/>
        <end position="1825"/>
    </location>
</feature>
<evidence type="ECO:0000259" key="12">
    <source>
        <dbReference type="PROSITE" id="PS51698"/>
    </source>
</evidence>
<feature type="compositionally biased region" description="Basic and acidic residues" evidence="7">
    <location>
        <begin position="1475"/>
        <end position="1485"/>
    </location>
</feature>
<feature type="transmembrane region" description="Helical" evidence="8">
    <location>
        <begin position="982"/>
        <end position="1003"/>
    </location>
</feature>
<feature type="compositionally biased region" description="Low complexity" evidence="7">
    <location>
        <begin position="848"/>
        <end position="858"/>
    </location>
</feature>
<evidence type="ECO:0000256" key="4">
    <source>
        <dbReference type="ARBA" id="ARBA00022833"/>
    </source>
</evidence>
<feature type="compositionally biased region" description="Basic and acidic residues" evidence="7">
    <location>
        <begin position="1914"/>
        <end position="1929"/>
    </location>
</feature>
<dbReference type="SUPFAM" id="SSF57850">
    <property type="entry name" value="RING/U-box"/>
    <property type="match status" value="1"/>
</dbReference>
<feature type="compositionally biased region" description="Basic and acidic residues" evidence="7">
    <location>
        <begin position="443"/>
        <end position="495"/>
    </location>
</feature>
<feature type="compositionally biased region" description="Basic and acidic residues" evidence="7">
    <location>
        <begin position="1618"/>
        <end position="1653"/>
    </location>
</feature>
<sequence>MSVHYKFKSTLDYDTVSFDGLHISVADLKKAIFHQKRIGKNTDFDLQITNAQTKEGKYYTDDNALIAKNTSLIVARVPLTVQQKRSWDRNETPPFSNVKDETNLGRAVDLTRLDGSEEDKIRAMMTQSTQDYDPSKYTILFLFTGDVPANYRCYKCHQPGHWIKNCPLGTNQEPIEIKKSTGIPRSFMVPVEGPLVPGAMMTPTGHYAVPAIDHQAYKEGKKERPPFSQDPEPVAEKPEIPEDLLCSICKDLLTDAVMIPCCGNSFCDECIRTLLLESEEHECPDCNEKDVSPETLIPNRFLRNAVMNFKNETGYAKRQTYRPPAQNAGQATTSTDQLKIEIQQVASHVSSQAKTVHSPIAPNAPSQEPVEPLSTNLESPQHLSTNLSGSQPSTSKSLPESTSESHLQKSESITKLTTDEETEVPPPPGTEPLLPIPALVSSPERERERSDLSSRDKKERDNEYSGERQSRERRRSFSRDGHRDRSGERGRRIENLRPLNHNRNRSLSPRHSQHGEYPSSSAVLPHLMNPPPSKNYQGHLADDGHYPPAMHYDSGIRRSNEDRAGTPTVDEPHLHVPSSGNQPPLLPFPPGEERIPPPNYNQPPPNVPPHNPPLLPDPYMSHRIPIYPHQQGSHYGPPRYDRPPYQQQGYRPSQPPRNYSGPPRGPMRGLHHMGYRNLQPPPPGLGRNIHNRNPPGIIDDPLEAFERMLREKDERDRRLGKHRRRSRTRSRSRSYSRSRSRSFGRRSPFASRISRSRSPPSKRRSTRSPLPLRPRSRTPKRRSRSGSFSISRYFCSFNTQGLFIIIIINIIIIIIILLLLLYYYSILQVLPDRSQDRERDRDRDLLPRYRSPVRSPPRFQRERDRERDRPRSREPRDGYNTYYGDSPAHDYPFRDRERDLPPRERPLPRYPIGRNQPSQHIPPLMPHLVTGGHPPPLMSLGPSPTDRKDYYDSYNSMVDSARIYHARGDPRTRVRSPIDQEIFMRLLLLFGGLAKVSIAQEYLLPRKPLELPFETGIKSYSGPHPPQRFNSPLRDSSSHKRFDDVAPPGTEGYYDLSPPGVEHSERPSRDDRERQRSLRDQEDREHSSKDRDNDERDRLRDERGREREDRIRERDDRDRRIINRDREDRDRQIPSREHEDRIREKDERDRREKEKERDDRHIRDRRDDDRHIEKKDYDKDRYRDDRDRHRQDDKNRLREKERREREYETEKDRDRHERYERRSMERKKSRKSLSPYSQKSRGDPKDLSPERNAKKKEKDHEEKVEEKKKEKKIKEKKKKKDSDEKEKKKKKKKDKKSNQKEVAKDDLTIKTAETDDLLVESKISNDTSSSPPDKTDSIKVCNEEDNIQNRIECISNQVSIAPIKEEFEDKSLAMNPEPPEFNESSPGSGRLDRTEFGTNPPNPNFKPIPELKSDMKPIDSLYGGLDDTEINTVITEKYSLLSEHSQTETKEATIMLPTEKSPKKDEFLAPIPELSKWERDDTIEKPDDDDDDDDNVSGSPTEKIPREDEPKSIKMVTSEVLKRAENAIFQKAINAIRPIEIKKISESRKILYQNPEPKVLETVESASNREPRKSVNVTINVGRNERNVEITEPAKKAKLDRTKFKPVPETAYSPTRLSAKERLGEKIEDGKERKVSPIKGFLERRDAKNENQSRSRSPRREKRLSPPLLERRLESSSLGLTATSGERKVFLEERKRDNKDRSDRPKERSDFRGDRHGSELKSDRENRIDCRMDFRSNRSDIKGERVDKDRDKERDREHRGRTPSSTCIFKRTEIAKIGLLKSKDDEEEKKRDKKSREEKKRKKEHRSRSKSKEHKKRKEKKHKKDKDKNQEKKQKHKESALSKDKSDGNETTKISYENIEPPLAESLKKQRKNPRLVSDRKRSILDEASFEPDYSASDSESDGEEGKPSPAKKLKLDETEVDKEMEIKSLKKRSKSSSSEDTSSSSDTTSSDSDSSDESHKKKRKKHKKHKKKKSAKKDSSSDSDTYSDSSDSSSDEEKHKKKSKKSKSRSKQSRKKKKSKHK</sequence>
<evidence type="ECO:0000259" key="9">
    <source>
        <dbReference type="PROSITE" id="PS50089"/>
    </source>
</evidence>
<feature type="compositionally biased region" description="Basic residues" evidence="7">
    <location>
        <begin position="718"/>
        <end position="744"/>
    </location>
</feature>
<evidence type="ECO:0000256" key="7">
    <source>
        <dbReference type="SAM" id="MobiDB-lite"/>
    </source>
</evidence>
<dbReference type="InterPro" id="IPR013083">
    <property type="entry name" value="Znf_RING/FYVE/PHD"/>
</dbReference>
<feature type="compositionally biased region" description="Basic residues" evidence="7">
    <location>
        <begin position="774"/>
        <end position="784"/>
    </location>
</feature>
<dbReference type="PROSITE" id="PS51698">
    <property type="entry name" value="U_BOX"/>
    <property type="match status" value="1"/>
</dbReference>
<dbReference type="GO" id="GO:0061630">
    <property type="term" value="F:ubiquitin protein ligase activity"/>
    <property type="evidence" value="ECO:0007669"/>
    <property type="project" value="InterPro"/>
</dbReference>
<feature type="compositionally biased region" description="Basic and acidic residues" evidence="7">
    <location>
        <begin position="1128"/>
        <end position="1223"/>
    </location>
</feature>
<dbReference type="InterPro" id="IPR033489">
    <property type="entry name" value="RBBP6"/>
</dbReference>
<comment type="subcellular location">
    <subcellularLocation>
        <location evidence="1">Nucleus</location>
    </subcellularLocation>
</comment>
<evidence type="ECO:0000256" key="3">
    <source>
        <dbReference type="ARBA" id="ARBA00022771"/>
    </source>
</evidence>
<feature type="region of interest" description="Disordered" evidence="7">
    <location>
        <begin position="1018"/>
        <end position="1113"/>
    </location>
</feature>
<feature type="domain" description="DWNN" evidence="11">
    <location>
        <begin position="3"/>
        <end position="78"/>
    </location>
</feature>
<dbReference type="GO" id="GO:0003676">
    <property type="term" value="F:nucleic acid binding"/>
    <property type="evidence" value="ECO:0007669"/>
    <property type="project" value="InterPro"/>
</dbReference>
<feature type="compositionally biased region" description="Basic residues" evidence="7">
    <location>
        <begin position="1961"/>
        <end position="1976"/>
    </location>
</feature>
<dbReference type="SMART" id="SM01180">
    <property type="entry name" value="DWNN"/>
    <property type="match status" value="1"/>
</dbReference>
<dbReference type="InterPro" id="IPR036875">
    <property type="entry name" value="Znf_CCHC_sf"/>
</dbReference>
<evidence type="ECO:0000259" key="10">
    <source>
        <dbReference type="PROSITE" id="PS50158"/>
    </source>
</evidence>
<proteinExistence type="predicted"/>
<accession>A0A836EYE4</accession>
<keyword evidence="8" id="KW-0812">Transmembrane</keyword>
<feature type="transmembrane region" description="Helical" evidence="8">
    <location>
        <begin position="801"/>
        <end position="824"/>
    </location>
</feature>
<dbReference type="Pfam" id="PF08783">
    <property type="entry name" value="DWNN"/>
    <property type="match status" value="1"/>
</dbReference>